<dbReference type="STRING" id="1817863.A2Y62_06870"/>
<dbReference type="Pfam" id="PF17782">
    <property type="entry name" value="WHD_DprA"/>
    <property type="match status" value="1"/>
</dbReference>
<dbReference type="EMBL" id="MFGW01000136">
    <property type="protein sequence ID" value="OGF64543.1"/>
    <property type="molecule type" value="Genomic_DNA"/>
</dbReference>
<comment type="caution">
    <text evidence="2">The sequence shown here is derived from an EMBL/GenBank/DDBJ whole genome shotgun (WGS) entry which is preliminary data.</text>
</comment>
<dbReference type="Proteomes" id="UP000178943">
    <property type="component" value="Unassembled WGS sequence"/>
</dbReference>
<organism evidence="2 3">
    <name type="scientific">Candidatus Fischerbacteria bacterium RBG_13_37_8</name>
    <dbReference type="NCBI Taxonomy" id="1817863"/>
    <lineage>
        <taxon>Bacteria</taxon>
        <taxon>Candidatus Fischeribacteriota</taxon>
    </lineage>
</organism>
<evidence type="ECO:0000313" key="2">
    <source>
        <dbReference type="EMBL" id="OGF64543.1"/>
    </source>
</evidence>
<dbReference type="SUPFAM" id="SSF46785">
    <property type="entry name" value="Winged helix' DNA-binding domain"/>
    <property type="match status" value="1"/>
</dbReference>
<gene>
    <name evidence="2" type="ORF">A2Y62_06870</name>
</gene>
<feature type="domain" description="DprA winged helix" evidence="1">
    <location>
        <begin position="34"/>
        <end position="91"/>
    </location>
</feature>
<dbReference type="InterPro" id="IPR036388">
    <property type="entry name" value="WH-like_DNA-bd_sf"/>
</dbReference>
<reference evidence="2 3" key="1">
    <citation type="journal article" date="2016" name="Nat. Commun.">
        <title>Thousands of microbial genomes shed light on interconnected biogeochemical processes in an aquifer system.</title>
        <authorList>
            <person name="Anantharaman K."/>
            <person name="Brown C.T."/>
            <person name="Hug L.A."/>
            <person name="Sharon I."/>
            <person name="Castelle C.J."/>
            <person name="Probst A.J."/>
            <person name="Thomas B.C."/>
            <person name="Singh A."/>
            <person name="Wilkins M.J."/>
            <person name="Karaoz U."/>
            <person name="Brodie E.L."/>
            <person name="Williams K.H."/>
            <person name="Hubbard S.S."/>
            <person name="Banfield J.F."/>
        </authorList>
    </citation>
    <scope>NUCLEOTIDE SEQUENCE [LARGE SCALE GENOMIC DNA]</scope>
</reference>
<dbReference type="Gene3D" id="1.10.10.10">
    <property type="entry name" value="Winged helix-like DNA-binding domain superfamily/Winged helix DNA-binding domain"/>
    <property type="match status" value="1"/>
</dbReference>
<protein>
    <recommendedName>
        <fullName evidence="1">DprA winged helix domain-containing protein</fullName>
    </recommendedName>
</protein>
<name>A0A1F5VMC2_9BACT</name>
<accession>A0A1F5VMC2</accession>
<dbReference type="InterPro" id="IPR041614">
    <property type="entry name" value="DprA_WH"/>
</dbReference>
<evidence type="ECO:0000313" key="3">
    <source>
        <dbReference type="Proteomes" id="UP000178943"/>
    </source>
</evidence>
<dbReference type="InterPro" id="IPR036390">
    <property type="entry name" value="WH_DNA-bd_sf"/>
</dbReference>
<dbReference type="AlphaFoldDB" id="A0A1F5VMC2"/>
<proteinExistence type="predicted"/>
<sequence>MIKNTQAKLTQSITDILEEIPHYLKKISKLKLQTPLIEVDSIERKILQCIPLEEAIYLDDLSIIVNLSPAELLPYLLKLELKGLVAQMKGQRYCKKIIM</sequence>
<evidence type="ECO:0000259" key="1">
    <source>
        <dbReference type="Pfam" id="PF17782"/>
    </source>
</evidence>